<dbReference type="Gene3D" id="1.10.510.10">
    <property type="entry name" value="Transferase(Phosphotransferase) domain 1"/>
    <property type="match status" value="1"/>
</dbReference>
<dbReference type="InterPro" id="IPR008271">
    <property type="entry name" value="Ser/Thr_kinase_AS"/>
</dbReference>
<keyword evidence="11" id="KW-1185">Reference proteome</keyword>
<dbReference type="GO" id="GO:0005634">
    <property type="term" value="C:nucleus"/>
    <property type="evidence" value="ECO:0007669"/>
    <property type="project" value="TreeGrafter"/>
</dbReference>
<dbReference type="OMA" id="REYKVHR"/>
<evidence type="ECO:0000256" key="3">
    <source>
        <dbReference type="ARBA" id="ARBA00022741"/>
    </source>
</evidence>
<dbReference type="PROSITE" id="PS00107">
    <property type="entry name" value="PROTEIN_KINASE_ATP"/>
    <property type="match status" value="1"/>
</dbReference>
<dbReference type="AlphaFoldDB" id="C1MZR2"/>
<keyword evidence="8" id="KW-0175">Coiled coil</keyword>
<comment type="similarity">
    <text evidence="7">Belongs to the protein kinase superfamily.</text>
</comment>
<dbReference type="FunFam" id="1.10.510.10:FF:000698">
    <property type="entry name" value="Serine/threonine-protein kinase tousled-like 1"/>
    <property type="match status" value="1"/>
</dbReference>
<feature type="non-terminal residue" evidence="10">
    <location>
        <position position="443"/>
    </location>
</feature>
<dbReference type="EMBL" id="GG663743">
    <property type="protein sequence ID" value="EEH54647.1"/>
    <property type="molecule type" value="Genomic_DNA"/>
</dbReference>
<evidence type="ECO:0000256" key="5">
    <source>
        <dbReference type="ARBA" id="ARBA00022840"/>
    </source>
</evidence>
<gene>
    <name evidence="10" type="ORF">MICPUCDRAFT_1366</name>
</gene>
<proteinExistence type="inferred from homology"/>
<reference evidence="10 11" key="1">
    <citation type="journal article" date="2009" name="Science">
        <title>Green evolution and dynamic adaptations revealed by genomes of the marine picoeukaryotes Micromonas.</title>
        <authorList>
            <person name="Worden A.Z."/>
            <person name="Lee J.H."/>
            <person name="Mock T."/>
            <person name="Rouze P."/>
            <person name="Simmons M.P."/>
            <person name="Aerts A.L."/>
            <person name="Allen A.E."/>
            <person name="Cuvelier M.L."/>
            <person name="Derelle E."/>
            <person name="Everett M.V."/>
            <person name="Foulon E."/>
            <person name="Grimwood J."/>
            <person name="Gundlach H."/>
            <person name="Henrissat B."/>
            <person name="Napoli C."/>
            <person name="McDonald S.M."/>
            <person name="Parker M.S."/>
            <person name="Rombauts S."/>
            <person name="Salamov A."/>
            <person name="Von Dassow P."/>
            <person name="Badger J.H."/>
            <person name="Coutinho P.M."/>
            <person name="Demir E."/>
            <person name="Dubchak I."/>
            <person name="Gentemann C."/>
            <person name="Eikrem W."/>
            <person name="Gready J.E."/>
            <person name="John U."/>
            <person name="Lanier W."/>
            <person name="Lindquist E.A."/>
            <person name="Lucas S."/>
            <person name="Mayer K.F."/>
            <person name="Moreau H."/>
            <person name="Not F."/>
            <person name="Otillar R."/>
            <person name="Panaud O."/>
            <person name="Pangilinan J."/>
            <person name="Paulsen I."/>
            <person name="Piegu B."/>
            <person name="Poliakov A."/>
            <person name="Robbens S."/>
            <person name="Schmutz J."/>
            <person name="Toulza E."/>
            <person name="Wyss T."/>
            <person name="Zelensky A."/>
            <person name="Zhou K."/>
            <person name="Armbrust E.V."/>
            <person name="Bhattacharya D."/>
            <person name="Goodenough U.W."/>
            <person name="Van de Peer Y."/>
            <person name="Grigoriev I.V."/>
        </authorList>
    </citation>
    <scope>NUCLEOTIDE SEQUENCE [LARGE SCALE GENOMIC DNA]</scope>
    <source>
        <strain evidence="10 11">CCMP1545</strain>
    </source>
</reference>
<evidence type="ECO:0000313" key="11">
    <source>
        <dbReference type="Proteomes" id="UP000001876"/>
    </source>
</evidence>
<sequence length="443" mass="48856">LAVSVAQFERQRARARLAEEGGRLGVVSVQRAGGSFQEVWEDGRAFAELNARAVSLTHAKEAAEQQRKLVKRRLPLPGVTEASADPAAAQAAQAAQAEYVLSEEAHKVRVGGIKREEDAIAREREALEREKNAHIRELKRARDEDSSRFNQHPLLGGRYVLMNMLGRGGFSEVYKAYDVAEMREVACKVHQLSQHWSEARKSTYVRHATRECSIHKRLDHSSVVKHVDVFEVDQNSFCTVLELCTGDDLDARLKAHGPIAEREARIILAQVFAGLNYLAGGARPVIHYDLKPGNILFDAAGRVKITDFGLSKEMDGGGALGGGIGDSGMELTSQGAGTYWYLPPECFETGPAPPKISSKVDTWSCGVILYQMLYDRKPFGHDQSQEQILHAGTILNAQQVEFPATPKVSAECKEFIKRCLARKQADRPDVSTAAADPYMTYAK</sequence>
<dbReference type="eggNOG" id="KOG1151">
    <property type="taxonomic scope" value="Eukaryota"/>
</dbReference>
<dbReference type="SMART" id="SM00220">
    <property type="entry name" value="S_TKc"/>
    <property type="match status" value="1"/>
</dbReference>
<evidence type="ECO:0000256" key="7">
    <source>
        <dbReference type="RuleBase" id="RU000304"/>
    </source>
</evidence>
<dbReference type="InterPro" id="IPR017441">
    <property type="entry name" value="Protein_kinase_ATP_BS"/>
</dbReference>
<dbReference type="Pfam" id="PF00069">
    <property type="entry name" value="Pkinase"/>
    <property type="match status" value="1"/>
</dbReference>
<dbReference type="PANTHER" id="PTHR22974:SF23">
    <property type="entry name" value="TOUSLED-LIKE KINASE, ISOFORM G"/>
    <property type="match status" value="1"/>
</dbReference>
<dbReference type="OrthoDB" id="346907at2759"/>
<dbReference type="STRING" id="564608.C1MZR2"/>
<dbReference type="SUPFAM" id="SSF56112">
    <property type="entry name" value="Protein kinase-like (PK-like)"/>
    <property type="match status" value="1"/>
</dbReference>
<evidence type="ECO:0000313" key="10">
    <source>
        <dbReference type="EMBL" id="EEH54647.1"/>
    </source>
</evidence>
<dbReference type="PANTHER" id="PTHR22974">
    <property type="entry name" value="MIXED LINEAGE PROTEIN KINASE"/>
    <property type="match status" value="1"/>
</dbReference>
<dbReference type="GO" id="GO:0005524">
    <property type="term" value="F:ATP binding"/>
    <property type="evidence" value="ECO:0007669"/>
    <property type="project" value="UniProtKB-UniRule"/>
</dbReference>
<dbReference type="PROSITE" id="PS50011">
    <property type="entry name" value="PROTEIN_KINASE_DOM"/>
    <property type="match status" value="1"/>
</dbReference>
<evidence type="ECO:0000256" key="1">
    <source>
        <dbReference type="ARBA" id="ARBA00022527"/>
    </source>
</evidence>
<keyword evidence="4" id="KW-0418">Kinase</keyword>
<keyword evidence="3 6" id="KW-0547">Nucleotide-binding</keyword>
<accession>C1MZR2</accession>
<evidence type="ECO:0000259" key="9">
    <source>
        <dbReference type="PROSITE" id="PS50011"/>
    </source>
</evidence>
<dbReference type="CDD" id="cd13990">
    <property type="entry name" value="STKc_TLK"/>
    <property type="match status" value="1"/>
</dbReference>
<feature type="binding site" evidence="6">
    <location>
        <position position="188"/>
    </location>
    <ligand>
        <name>ATP</name>
        <dbReference type="ChEBI" id="CHEBI:30616"/>
    </ligand>
</feature>
<feature type="coiled-coil region" evidence="8">
    <location>
        <begin position="113"/>
        <end position="144"/>
    </location>
</feature>
<keyword evidence="2" id="KW-0808">Transferase</keyword>
<keyword evidence="1 7" id="KW-0723">Serine/threonine-protein kinase</keyword>
<dbReference type="GO" id="GO:0004674">
    <property type="term" value="F:protein serine/threonine kinase activity"/>
    <property type="evidence" value="ECO:0007669"/>
    <property type="project" value="UniProtKB-KW"/>
</dbReference>
<name>C1MZR2_MICPC</name>
<dbReference type="GO" id="GO:0035556">
    <property type="term" value="P:intracellular signal transduction"/>
    <property type="evidence" value="ECO:0007669"/>
    <property type="project" value="TreeGrafter"/>
</dbReference>
<evidence type="ECO:0000256" key="4">
    <source>
        <dbReference type="ARBA" id="ARBA00022777"/>
    </source>
</evidence>
<dbReference type="KEGG" id="mpp:MICPUCDRAFT_1366"/>
<dbReference type="GO" id="GO:0007059">
    <property type="term" value="P:chromosome segregation"/>
    <property type="evidence" value="ECO:0007669"/>
    <property type="project" value="TreeGrafter"/>
</dbReference>
<dbReference type="InterPro" id="IPR000719">
    <property type="entry name" value="Prot_kinase_dom"/>
</dbReference>
<protein>
    <submittedName>
        <fullName evidence="10">Predicted protein</fullName>
    </submittedName>
</protein>
<evidence type="ECO:0000256" key="2">
    <source>
        <dbReference type="ARBA" id="ARBA00022679"/>
    </source>
</evidence>
<evidence type="ECO:0000256" key="8">
    <source>
        <dbReference type="SAM" id="Coils"/>
    </source>
</evidence>
<dbReference type="RefSeq" id="XP_003060997.1">
    <property type="nucleotide sequence ID" value="XM_003060951.1"/>
</dbReference>
<dbReference type="InterPro" id="IPR011009">
    <property type="entry name" value="Kinase-like_dom_sf"/>
</dbReference>
<organism evidence="11">
    <name type="scientific">Micromonas pusilla (strain CCMP1545)</name>
    <name type="common">Picoplanktonic green alga</name>
    <dbReference type="NCBI Taxonomy" id="564608"/>
    <lineage>
        <taxon>Eukaryota</taxon>
        <taxon>Viridiplantae</taxon>
        <taxon>Chlorophyta</taxon>
        <taxon>Mamiellophyceae</taxon>
        <taxon>Mamiellales</taxon>
        <taxon>Mamiellaceae</taxon>
        <taxon>Micromonas</taxon>
    </lineage>
</organism>
<feature type="domain" description="Protein kinase" evidence="9">
    <location>
        <begin position="159"/>
        <end position="439"/>
    </location>
</feature>
<dbReference type="Proteomes" id="UP000001876">
    <property type="component" value="Unassembled WGS sequence"/>
</dbReference>
<evidence type="ECO:0000256" key="6">
    <source>
        <dbReference type="PROSITE-ProRule" id="PRU10141"/>
    </source>
</evidence>
<dbReference type="PROSITE" id="PS00108">
    <property type="entry name" value="PROTEIN_KINASE_ST"/>
    <property type="match status" value="1"/>
</dbReference>
<keyword evidence="5 6" id="KW-0067">ATP-binding</keyword>
<feature type="non-terminal residue" evidence="10">
    <location>
        <position position="1"/>
    </location>
</feature>
<dbReference type="GeneID" id="9686436"/>